<proteinExistence type="predicted"/>
<evidence type="ECO:0000259" key="2">
    <source>
        <dbReference type="PROSITE" id="PS50200"/>
    </source>
</evidence>
<feature type="compositionally biased region" description="Basic and acidic residues" evidence="1">
    <location>
        <begin position="37"/>
        <end position="48"/>
    </location>
</feature>
<evidence type="ECO:0000313" key="3">
    <source>
        <dbReference type="WBParaSite" id="HPLM_0000935401-mRNA-1"/>
    </source>
</evidence>
<reference evidence="3" key="1">
    <citation type="submission" date="2017-02" db="UniProtKB">
        <authorList>
            <consortium name="WormBaseParasite"/>
        </authorList>
    </citation>
    <scope>IDENTIFICATION</scope>
</reference>
<feature type="region of interest" description="Disordered" evidence="1">
    <location>
        <begin position="36"/>
        <end position="75"/>
    </location>
</feature>
<dbReference type="WBParaSite" id="HPLM_0000935401-mRNA-1">
    <property type="protein sequence ID" value="HPLM_0000935401-mRNA-1"/>
    <property type="gene ID" value="HPLM_0000935401"/>
</dbReference>
<organism evidence="3">
    <name type="scientific">Haemonchus placei</name>
    <name type="common">Barber's pole worm</name>
    <dbReference type="NCBI Taxonomy" id="6290"/>
    <lineage>
        <taxon>Eukaryota</taxon>
        <taxon>Metazoa</taxon>
        <taxon>Ecdysozoa</taxon>
        <taxon>Nematoda</taxon>
        <taxon>Chromadorea</taxon>
        <taxon>Rhabditida</taxon>
        <taxon>Rhabditina</taxon>
        <taxon>Rhabditomorpha</taxon>
        <taxon>Strongyloidea</taxon>
        <taxon>Trichostrongylidae</taxon>
        <taxon>Haemonchus</taxon>
    </lineage>
</organism>
<dbReference type="GO" id="GO:0007165">
    <property type="term" value="P:signal transduction"/>
    <property type="evidence" value="ECO:0007669"/>
    <property type="project" value="InterPro"/>
</dbReference>
<protein>
    <submittedName>
        <fullName evidence="3">Ras-associating domain-containing protein</fullName>
    </submittedName>
</protein>
<sequence>LQNSFFIYELSESISTLLSPSHNAVPLSRILAPTKRRISESDAQKREDTDEENGEVSNRPQPGSSESLDRPYQGSHTNSGLKIMIKFKNRYLVCIRVVHKKSTILQLNGQIEKANKAQVVKLVLEQVAKKSRSPSDSTEAANDSCNFCLVVVVGTRERRLKDNFALCRIQSPWNKGRLYVRRRSDLLAAVRYGNEALV</sequence>
<dbReference type="PROSITE" id="PS50200">
    <property type="entry name" value="RA"/>
    <property type="match status" value="1"/>
</dbReference>
<dbReference type="InterPro" id="IPR000159">
    <property type="entry name" value="RA_dom"/>
</dbReference>
<accession>A0A0N4WF84</accession>
<dbReference type="AlphaFoldDB" id="A0A0N4WF84"/>
<feature type="domain" description="Ras-associating" evidence="2">
    <location>
        <begin position="123"/>
        <end position="185"/>
    </location>
</feature>
<name>A0A0N4WF84_HAEPC</name>
<feature type="compositionally biased region" description="Polar residues" evidence="1">
    <location>
        <begin position="55"/>
        <end position="66"/>
    </location>
</feature>
<evidence type="ECO:0000256" key="1">
    <source>
        <dbReference type="SAM" id="MobiDB-lite"/>
    </source>
</evidence>